<dbReference type="EMBL" id="MBDN02000073">
    <property type="protein sequence ID" value="RLN81634.1"/>
    <property type="molecule type" value="Genomic_DNA"/>
</dbReference>
<dbReference type="Gene3D" id="3.40.50.1820">
    <property type="entry name" value="alpha/beta hydrolase"/>
    <property type="match status" value="1"/>
</dbReference>
<evidence type="ECO:0000313" key="4">
    <source>
        <dbReference type="Proteomes" id="UP000285624"/>
    </source>
</evidence>
<evidence type="ECO:0000313" key="5">
    <source>
        <dbReference type="Proteomes" id="UP000285883"/>
    </source>
</evidence>
<dbReference type="Proteomes" id="UP000285883">
    <property type="component" value="Unassembled WGS sequence"/>
</dbReference>
<evidence type="ECO:0000313" key="2">
    <source>
        <dbReference type="EMBL" id="RLN15128.1"/>
    </source>
</evidence>
<dbReference type="PANTHER" id="PTHR47533:SF4">
    <property type="entry name" value="AB HYDROLASE-1 DOMAIN-CONTAINING PROTEIN"/>
    <property type="match status" value="1"/>
</dbReference>
<reference evidence="1" key="1">
    <citation type="journal article" date="2015" name="Genom Data">
        <title>Genome sequences of six Phytophthora species associated with forests in New Zealand.</title>
        <authorList>
            <person name="Studholme D.J."/>
            <person name="McDougal R.L."/>
            <person name="Sambles C."/>
            <person name="Hansen E."/>
            <person name="Hardy G."/>
            <person name="Grant M."/>
            <person name="Ganley R.J."/>
            <person name="Williams N.M."/>
        </authorList>
    </citation>
    <scope>NUCLEOTIDE SEQUENCE</scope>
    <source>
        <strain evidence="1">NZFS 2646</strain>
    </source>
</reference>
<gene>
    <name evidence="2" type="ORF">BBI17_003577</name>
    <name evidence="3" type="ORF">BBO99_00003547</name>
    <name evidence="1" type="ORF">JM16_003321</name>
</gene>
<dbReference type="EMBL" id="JPWV03000058">
    <property type="protein sequence ID" value="KAG2527237.1"/>
    <property type="molecule type" value="Genomic_DNA"/>
</dbReference>
<dbReference type="Proteomes" id="UP000785171">
    <property type="component" value="Unassembled WGS sequence"/>
</dbReference>
<evidence type="ECO:0008006" key="6">
    <source>
        <dbReference type="Google" id="ProtNLM"/>
    </source>
</evidence>
<protein>
    <recommendedName>
        <fullName evidence="6">Serine hydrolase FSH domain-containing protein</fullName>
    </recommendedName>
</protein>
<name>A0A3R7J3Z0_9STRA</name>
<evidence type="ECO:0000313" key="3">
    <source>
        <dbReference type="EMBL" id="RLN81634.1"/>
    </source>
</evidence>
<sequence length="209" mass="23274">MPGYAGSKVTEEHYLDDTRHSFGAHTVINMAALNAKTNSDDVIFRGMALLSPAGCRPHRVLRPRESAMVVRALRLGNPVINGLVSHLIKMIYTRVLLFPSDLPPGHYLAGLVRAATTDFDVLREQVNMLKHARLPALLAWSRSDEFMEEEIPVELSQLCHTGPRLAFAGGGHNIQKTRAEKISTVLSEWVERVLAGENVEEEEPTRYLP</sequence>
<dbReference type="AlphaFoldDB" id="A0A3R7J3Z0"/>
<dbReference type="InterPro" id="IPR029058">
    <property type="entry name" value="AB_hydrolase_fold"/>
</dbReference>
<dbReference type="Proteomes" id="UP000285624">
    <property type="component" value="Unassembled WGS sequence"/>
</dbReference>
<accession>A0A3R7J3Z0</accession>
<dbReference type="PANTHER" id="PTHR47533">
    <property type="entry name" value="PROTEIN CBG21859"/>
    <property type="match status" value="1"/>
</dbReference>
<keyword evidence="4" id="KW-1185">Reference proteome</keyword>
<dbReference type="STRING" id="325452.A0A3R7J3Z0"/>
<reference evidence="4 5" key="2">
    <citation type="submission" date="2018-07" db="EMBL/GenBank/DDBJ databases">
        <title>Genome sequencing of oomycete isolates from Chile give support for New Zealand origin for Phytophthora kernoviae and make available the first Nothophytophthora sp. genome.</title>
        <authorList>
            <person name="Studholme D.J."/>
            <person name="Sanfuentes E."/>
            <person name="Panda P."/>
            <person name="Hill R."/>
            <person name="Sambles C."/>
            <person name="Grant M."/>
            <person name="Williams N.M."/>
            <person name="Mcdougal R.L."/>
        </authorList>
    </citation>
    <scope>NUCLEOTIDE SEQUENCE [LARGE SCALE GENOMIC DNA]</scope>
    <source>
        <strain evidence="2">Chile2</strain>
        <strain evidence="3">Chile4</strain>
    </source>
</reference>
<proteinExistence type="predicted"/>
<dbReference type="EMBL" id="MAYM02001493">
    <property type="protein sequence ID" value="RLN15128.1"/>
    <property type="molecule type" value="Genomic_DNA"/>
</dbReference>
<evidence type="ECO:0000313" key="1">
    <source>
        <dbReference type="EMBL" id="KAG2527237.1"/>
    </source>
</evidence>
<organism evidence="2 5">
    <name type="scientific">Phytophthora kernoviae</name>
    <dbReference type="NCBI Taxonomy" id="325452"/>
    <lineage>
        <taxon>Eukaryota</taxon>
        <taxon>Sar</taxon>
        <taxon>Stramenopiles</taxon>
        <taxon>Oomycota</taxon>
        <taxon>Peronosporomycetes</taxon>
        <taxon>Peronosporales</taxon>
        <taxon>Peronosporaceae</taxon>
        <taxon>Phytophthora</taxon>
    </lineage>
</organism>
<dbReference type="SUPFAM" id="SSF53474">
    <property type="entry name" value="alpha/beta-Hydrolases"/>
    <property type="match status" value="1"/>
</dbReference>
<comment type="caution">
    <text evidence="2">The sequence shown here is derived from an EMBL/GenBank/DDBJ whole genome shotgun (WGS) entry which is preliminary data.</text>
</comment>
<reference evidence="1" key="3">
    <citation type="submission" date="2020-06" db="EMBL/GenBank/DDBJ databases">
        <authorList>
            <person name="Studholme D.J."/>
        </authorList>
    </citation>
    <scope>NUCLEOTIDE SEQUENCE</scope>
    <source>
        <strain evidence="1">NZFS 2646</strain>
    </source>
</reference>